<evidence type="ECO:0000259" key="1">
    <source>
        <dbReference type="Pfam" id="PF11706"/>
    </source>
</evidence>
<dbReference type="Gene3D" id="1.10.3300.10">
    <property type="entry name" value="Jann2411-like domain"/>
    <property type="match status" value="1"/>
</dbReference>
<evidence type="ECO:0000313" key="3">
    <source>
        <dbReference type="EMBL" id="MFH5227496.1"/>
    </source>
</evidence>
<organism evidence="4 6">
    <name type="scientific">Antrihabitans spumae</name>
    <dbReference type="NCBI Taxonomy" id="3373370"/>
    <lineage>
        <taxon>Bacteria</taxon>
        <taxon>Bacillati</taxon>
        <taxon>Actinomycetota</taxon>
        <taxon>Actinomycetes</taxon>
        <taxon>Mycobacteriales</taxon>
        <taxon>Nocardiaceae</taxon>
        <taxon>Antrihabitans</taxon>
    </lineage>
</organism>
<dbReference type="EMBL" id="JBIMSO010000026">
    <property type="protein sequence ID" value="MFH5207719.1"/>
    <property type="molecule type" value="Genomic_DNA"/>
</dbReference>
<reference evidence="5 6" key="1">
    <citation type="submission" date="2024-10" db="EMBL/GenBank/DDBJ databases">
        <authorList>
            <person name="Riesco R."/>
        </authorList>
    </citation>
    <scope>NUCLEOTIDE SEQUENCE [LARGE SCALE GENOMIC DNA]</scope>
    <source>
        <strain evidence="4 6">NCIMB 15448</strain>
        <strain evidence="2 5">NCIMB 15449</strain>
        <strain evidence="3 7">NCIMB 15450</strain>
    </source>
</reference>
<dbReference type="Proteomes" id="UP001609219">
    <property type="component" value="Unassembled WGS sequence"/>
</dbReference>
<accession>A0ABW7KUA6</accession>
<name>A0ABW7KUA6_9NOCA</name>
<dbReference type="EMBL" id="JBIMSP010000047">
    <property type="protein sequence ID" value="MFH5244631.1"/>
    <property type="molecule type" value="Genomic_DNA"/>
</dbReference>
<dbReference type="RefSeq" id="WP_395113168.1">
    <property type="nucleotide sequence ID" value="NZ_JBIMSN010000009.1"/>
</dbReference>
<dbReference type="Proteomes" id="UP001609176">
    <property type="component" value="Unassembled WGS sequence"/>
</dbReference>
<dbReference type="InterPro" id="IPR010852">
    <property type="entry name" value="ABATE"/>
</dbReference>
<dbReference type="EMBL" id="JBIMSN010000009">
    <property type="protein sequence ID" value="MFH5227496.1"/>
    <property type="molecule type" value="Genomic_DNA"/>
</dbReference>
<dbReference type="InterPro" id="IPR023286">
    <property type="entry name" value="ABATE_dom_sf"/>
</dbReference>
<gene>
    <name evidence="4" type="ORF">ACHIPV_22550</name>
    <name evidence="2" type="ORF">ACHIPZ_05745</name>
    <name evidence="3" type="ORF">ACHIRB_02665</name>
</gene>
<dbReference type="Pfam" id="PF11706">
    <property type="entry name" value="zf-CGNR"/>
    <property type="match status" value="1"/>
</dbReference>
<evidence type="ECO:0000313" key="7">
    <source>
        <dbReference type="Proteomes" id="UP001609219"/>
    </source>
</evidence>
<evidence type="ECO:0000313" key="5">
    <source>
        <dbReference type="Proteomes" id="UP001609175"/>
    </source>
</evidence>
<feature type="domain" description="Zinc finger CGNR" evidence="1">
    <location>
        <begin position="155"/>
        <end position="195"/>
    </location>
</feature>
<dbReference type="PANTHER" id="PTHR35525">
    <property type="entry name" value="BLL6575 PROTEIN"/>
    <property type="match status" value="1"/>
</dbReference>
<evidence type="ECO:0000313" key="6">
    <source>
        <dbReference type="Proteomes" id="UP001609176"/>
    </source>
</evidence>
<protein>
    <submittedName>
        <fullName evidence="4">CGNR zinc finger domain-containing protein</fullName>
    </submittedName>
</protein>
<proteinExistence type="predicted"/>
<comment type="caution">
    <text evidence="4">The sequence shown here is derived from an EMBL/GenBank/DDBJ whole genome shotgun (WGS) entry which is preliminary data.</text>
</comment>
<evidence type="ECO:0000313" key="4">
    <source>
        <dbReference type="EMBL" id="MFH5244631.1"/>
    </source>
</evidence>
<dbReference type="PANTHER" id="PTHR35525:SF3">
    <property type="entry name" value="BLL6575 PROTEIN"/>
    <property type="match status" value="1"/>
</dbReference>
<dbReference type="Pfam" id="PF07336">
    <property type="entry name" value="ABATE"/>
    <property type="match status" value="1"/>
</dbReference>
<keyword evidence="7" id="KW-1185">Reference proteome</keyword>
<evidence type="ECO:0000313" key="2">
    <source>
        <dbReference type="EMBL" id="MFH5207719.1"/>
    </source>
</evidence>
<sequence>MDRRPSVAMRSPEGTPFSVATGALWLDLVYTGGAGDRSRWEALHTPSDVAAWALSSGVVSDPSTVRIDEADLRATHRLRETLWDMANRLADGKLPTSDAVAHLNTVAQEADPVPQLVLRSGALELDRGRNADGAQVLSAIARDAIALLSGPHADRVKRCAATDCALLFVDTSRPGARRWCAMSRCGNRDKARTRRRFEKG</sequence>
<dbReference type="InterPro" id="IPR021005">
    <property type="entry name" value="Znf_CGNR"/>
</dbReference>
<dbReference type="SUPFAM" id="SSF160904">
    <property type="entry name" value="Jann2411-like"/>
    <property type="match status" value="1"/>
</dbReference>
<dbReference type="Proteomes" id="UP001609175">
    <property type="component" value="Unassembled WGS sequence"/>
</dbReference>